<dbReference type="AlphaFoldDB" id="A0AA96WSF9"/>
<feature type="region of interest" description="Disordered" evidence="1">
    <location>
        <begin position="1"/>
        <end position="27"/>
    </location>
</feature>
<proteinExistence type="predicted"/>
<dbReference type="EMBL" id="CP130144">
    <property type="protein sequence ID" value="WNZ43369.1"/>
    <property type="molecule type" value="Genomic_DNA"/>
</dbReference>
<dbReference type="RefSeq" id="WP_316425591.1">
    <property type="nucleotide sequence ID" value="NZ_CP130144.1"/>
</dbReference>
<reference evidence="3" key="1">
    <citation type="journal article" date="2023" name="Plants (Basel)">
        <title>Genomic Analysis of Leptolyngbya boryana CZ1 Reveals Efficient Carbon Fixation Modules.</title>
        <authorList>
            <person name="Bai X."/>
            <person name="Wang H."/>
            <person name="Cheng W."/>
            <person name="Wang J."/>
            <person name="Ma M."/>
            <person name="Hu H."/>
            <person name="Song Z."/>
            <person name="Ma H."/>
            <person name="Fan Y."/>
            <person name="Du C."/>
            <person name="Xu J."/>
        </authorList>
    </citation>
    <scope>NUCLEOTIDE SEQUENCE</scope>
    <source>
        <strain evidence="3">CZ1</strain>
    </source>
</reference>
<feature type="compositionally biased region" description="Polar residues" evidence="1">
    <location>
        <begin position="15"/>
        <end position="27"/>
    </location>
</feature>
<evidence type="ECO:0000256" key="1">
    <source>
        <dbReference type="SAM" id="MobiDB-lite"/>
    </source>
</evidence>
<dbReference type="EMBL" id="CP130144">
    <property type="protein sequence ID" value="WNZ45312.1"/>
    <property type="molecule type" value="Genomic_DNA"/>
</dbReference>
<name>A0AA96WSF9_LEPBY</name>
<evidence type="ECO:0000313" key="2">
    <source>
        <dbReference type="EMBL" id="WNZ43235.1"/>
    </source>
</evidence>
<organism evidence="3">
    <name type="scientific">Leptolyngbya boryana CZ1</name>
    <dbReference type="NCBI Taxonomy" id="3060204"/>
    <lineage>
        <taxon>Bacteria</taxon>
        <taxon>Bacillati</taxon>
        <taxon>Cyanobacteriota</taxon>
        <taxon>Cyanophyceae</taxon>
        <taxon>Leptolyngbyales</taxon>
        <taxon>Leptolyngbyaceae</taxon>
        <taxon>Leptolyngbya group</taxon>
        <taxon>Leptolyngbya</taxon>
    </lineage>
</organism>
<evidence type="ECO:0000313" key="4">
    <source>
        <dbReference type="EMBL" id="WNZ45312.1"/>
    </source>
</evidence>
<gene>
    <name evidence="2" type="ORF">Q2T42_15360</name>
    <name evidence="3" type="ORF">Q2T42_16080</name>
    <name evidence="4" type="ORF">Q2T42_26340</name>
</gene>
<sequence length="131" mass="15010">MRHRLLTADPEPERSTPQQSASLATPQAQLATQPVFWLDLQATRLRRDLKQQLRHQQVIIESVPIALMAPAQTVPVLTREQRSHRRLSWAERLARNALAETGIHWQVQLFGIASTVLEWLHSLHPRPVLIS</sequence>
<evidence type="ECO:0000313" key="3">
    <source>
        <dbReference type="EMBL" id="WNZ43369.1"/>
    </source>
</evidence>
<protein>
    <submittedName>
        <fullName evidence="3">Uncharacterized protein</fullName>
    </submittedName>
</protein>
<accession>A0AA96WSF9</accession>
<dbReference type="EMBL" id="CP130144">
    <property type="protein sequence ID" value="WNZ43235.1"/>
    <property type="molecule type" value="Genomic_DNA"/>
</dbReference>
<reference evidence="3" key="2">
    <citation type="submission" date="2023-07" db="EMBL/GenBank/DDBJ databases">
        <authorList>
            <person name="Bai X.-H."/>
            <person name="Wang H.-H."/>
            <person name="Wang J."/>
            <person name="Ma M.-Y."/>
            <person name="Hu H.-H."/>
            <person name="Song Z.-L."/>
            <person name="Ma H.-G."/>
            <person name="Fan Y."/>
            <person name="Du C.-Y."/>
            <person name="Xu J.-C."/>
        </authorList>
    </citation>
    <scope>NUCLEOTIDE SEQUENCE</scope>
    <source>
        <strain evidence="3">CZ1</strain>
    </source>
</reference>